<dbReference type="InterPro" id="IPR050364">
    <property type="entry name" value="Cytochrome_P450_fung"/>
</dbReference>
<evidence type="ECO:0000256" key="4">
    <source>
        <dbReference type="ARBA" id="ARBA00022617"/>
    </source>
</evidence>
<evidence type="ECO:0000313" key="13">
    <source>
        <dbReference type="EMBL" id="KIK26249.1"/>
    </source>
</evidence>
<dbReference type="EMBL" id="KN833703">
    <property type="protein sequence ID" value="KIK26249.1"/>
    <property type="molecule type" value="Genomic_DNA"/>
</dbReference>
<dbReference type="SUPFAM" id="SSF48264">
    <property type="entry name" value="Cytochrome P450"/>
    <property type="match status" value="1"/>
</dbReference>
<dbReference type="PANTHER" id="PTHR46300">
    <property type="entry name" value="P450, PUTATIVE (EUROFUNG)-RELATED-RELATED"/>
    <property type="match status" value="1"/>
</dbReference>
<evidence type="ECO:0000256" key="3">
    <source>
        <dbReference type="ARBA" id="ARBA00010617"/>
    </source>
</evidence>
<feature type="compositionally biased region" description="Basic and acidic residues" evidence="11">
    <location>
        <begin position="470"/>
        <end position="483"/>
    </location>
</feature>
<comment type="cofactor">
    <cofactor evidence="1 9">
        <name>heme</name>
        <dbReference type="ChEBI" id="CHEBI:30413"/>
    </cofactor>
</comment>
<keyword evidence="6 10" id="KW-0560">Oxidoreductase</keyword>
<dbReference type="AlphaFoldDB" id="A0A0C9ZJX6"/>
<dbReference type="InterPro" id="IPR017972">
    <property type="entry name" value="Cyt_P450_CS"/>
</dbReference>
<evidence type="ECO:0000256" key="5">
    <source>
        <dbReference type="ARBA" id="ARBA00022723"/>
    </source>
</evidence>
<dbReference type="GO" id="GO:0016705">
    <property type="term" value="F:oxidoreductase activity, acting on paired donors, with incorporation or reduction of molecular oxygen"/>
    <property type="evidence" value="ECO:0007669"/>
    <property type="project" value="InterPro"/>
</dbReference>
<evidence type="ECO:0000313" key="14">
    <source>
        <dbReference type="Proteomes" id="UP000054018"/>
    </source>
</evidence>
<dbReference type="Gene3D" id="1.10.630.10">
    <property type="entry name" value="Cytochrome P450"/>
    <property type="match status" value="1"/>
</dbReference>
<reference evidence="14" key="2">
    <citation type="submission" date="2015-01" db="EMBL/GenBank/DDBJ databases">
        <title>Evolutionary Origins and Diversification of the Mycorrhizal Mutualists.</title>
        <authorList>
            <consortium name="DOE Joint Genome Institute"/>
            <consortium name="Mycorrhizal Genomics Consortium"/>
            <person name="Kohler A."/>
            <person name="Kuo A."/>
            <person name="Nagy L.G."/>
            <person name="Floudas D."/>
            <person name="Copeland A."/>
            <person name="Barry K.W."/>
            <person name="Cichocki N."/>
            <person name="Veneault-Fourrey C."/>
            <person name="LaButti K."/>
            <person name="Lindquist E.A."/>
            <person name="Lipzen A."/>
            <person name="Lundell T."/>
            <person name="Morin E."/>
            <person name="Murat C."/>
            <person name="Riley R."/>
            <person name="Ohm R."/>
            <person name="Sun H."/>
            <person name="Tunlid A."/>
            <person name="Henrissat B."/>
            <person name="Grigoriev I.V."/>
            <person name="Hibbett D.S."/>
            <person name="Martin F."/>
        </authorList>
    </citation>
    <scope>NUCLEOTIDE SEQUENCE [LARGE SCALE GENOMIC DNA]</scope>
    <source>
        <strain evidence="14">441</strain>
    </source>
</reference>
<dbReference type="PANTHER" id="PTHR46300:SF7">
    <property type="entry name" value="P450, PUTATIVE (EUROFUNG)-RELATED"/>
    <property type="match status" value="1"/>
</dbReference>
<evidence type="ECO:0000256" key="6">
    <source>
        <dbReference type="ARBA" id="ARBA00023002"/>
    </source>
</evidence>
<dbReference type="InterPro" id="IPR001128">
    <property type="entry name" value="Cyt_P450"/>
</dbReference>
<keyword evidence="12" id="KW-0812">Transmembrane</keyword>
<evidence type="ECO:0000256" key="9">
    <source>
        <dbReference type="PIRSR" id="PIRSR602401-1"/>
    </source>
</evidence>
<evidence type="ECO:0000256" key="2">
    <source>
        <dbReference type="ARBA" id="ARBA00005179"/>
    </source>
</evidence>
<evidence type="ECO:0000256" key="10">
    <source>
        <dbReference type="RuleBase" id="RU000461"/>
    </source>
</evidence>
<dbReference type="InterPro" id="IPR002401">
    <property type="entry name" value="Cyt_P450_E_grp-I"/>
</dbReference>
<dbReference type="GO" id="GO:0020037">
    <property type="term" value="F:heme binding"/>
    <property type="evidence" value="ECO:0007669"/>
    <property type="project" value="InterPro"/>
</dbReference>
<dbReference type="OrthoDB" id="2789670at2759"/>
<evidence type="ECO:0008006" key="15">
    <source>
        <dbReference type="Google" id="ProtNLM"/>
    </source>
</evidence>
<protein>
    <recommendedName>
        <fullName evidence="15">Cytochrome P450</fullName>
    </recommendedName>
</protein>
<feature type="binding site" description="axial binding residue" evidence="9">
    <location>
        <position position="500"/>
    </location>
    <ligand>
        <name>heme</name>
        <dbReference type="ChEBI" id="CHEBI:30413"/>
    </ligand>
    <ligandPart>
        <name>Fe</name>
        <dbReference type="ChEBI" id="CHEBI:18248"/>
    </ligandPart>
</feature>
<feature type="transmembrane region" description="Helical" evidence="12">
    <location>
        <begin position="6"/>
        <end position="23"/>
    </location>
</feature>
<evidence type="ECO:0000256" key="7">
    <source>
        <dbReference type="ARBA" id="ARBA00023004"/>
    </source>
</evidence>
<keyword evidence="8 10" id="KW-0503">Monooxygenase</keyword>
<evidence type="ECO:0000256" key="1">
    <source>
        <dbReference type="ARBA" id="ARBA00001971"/>
    </source>
</evidence>
<sequence>MKWAATWASALAIAAYVFYRLLIHNLRPSSSHYPPGPKPLPFIGNLRDLVGKELWLRAETWKRVYGRITYLHIFGLGVVFLNTPEAVFELLDKRGSIYSDRPHLVMANELCGCEDMVAFTPYGETSRRQRRLLQTALGPSSIRNYHPLLELETKPFLRRLLENPAGYMDHIRRYAGGLTLLVVYGHQVKSNDDKFLRLAEDCVDVLANRIASSGKIWLVDVFPILKHIPLWFPGASFKRQAAQWKAMMQEFVDRPYSFVLDEMKKGTARPCFVSMLVDPDTYGGAEASESGIHENNNNIFRHAKEPKQPHLTTTRDRDLRWTANSIYSGSIETSLAFLTLFILAMVQNPHVLAKTQAEIDDVTGGRRLPTFEDRERLRYCDAVFAETLRWGVPVPLSLPHRLKEDDVYEGVFIPKGSLVFGNIWGILRDEKLYPEPDVFKPERFLNPAHTPVPDSAAQTSEPGSRTLSTGEHHVGGKETNAAERRRDPRTYVFGFGRRRCPGAHLVESSLWLLMVSMFATLDISKARVAGADEPRLNAELRGAESAIEPEIVFDNSVFRIPKPFKCSIKPRSDQALKILMEETRA</sequence>
<proteinExistence type="inferred from homology"/>
<dbReference type="CDD" id="cd11065">
    <property type="entry name" value="CYP64-like"/>
    <property type="match status" value="1"/>
</dbReference>
<comment type="pathway">
    <text evidence="2">Secondary metabolite biosynthesis.</text>
</comment>
<dbReference type="HOGENOM" id="CLU_001570_2_3_1"/>
<dbReference type="PROSITE" id="PS00086">
    <property type="entry name" value="CYTOCHROME_P450"/>
    <property type="match status" value="1"/>
</dbReference>
<feature type="region of interest" description="Disordered" evidence="11">
    <location>
        <begin position="445"/>
        <end position="483"/>
    </location>
</feature>
<name>A0A0C9ZJX6_9AGAM</name>
<keyword evidence="7 9" id="KW-0408">Iron</keyword>
<keyword evidence="12" id="KW-1133">Transmembrane helix</keyword>
<dbReference type="GO" id="GO:0004497">
    <property type="term" value="F:monooxygenase activity"/>
    <property type="evidence" value="ECO:0007669"/>
    <property type="project" value="UniProtKB-KW"/>
</dbReference>
<keyword evidence="14" id="KW-1185">Reference proteome</keyword>
<evidence type="ECO:0000256" key="12">
    <source>
        <dbReference type="SAM" id="Phobius"/>
    </source>
</evidence>
<organism evidence="13 14">
    <name type="scientific">Pisolithus microcarpus 441</name>
    <dbReference type="NCBI Taxonomy" id="765257"/>
    <lineage>
        <taxon>Eukaryota</taxon>
        <taxon>Fungi</taxon>
        <taxon>Dikarya</taxon>
        <taxon>Basidiomycota</taxon>
        <taxon>Agaricomycotina</taxon>
        <taxon>Agaricomycetes</taxon>
        <taxon>Agaricomycetidae</taxon>
        <taxon>Boletales</taxon>
        <taxon>Sclerodermatineae</taxon>
        <taxon>Pisolithaceae</taxon>
        <taxon>Pisolithus</taxon>
    </lineage>
</organism>
<keyword evidence="4 9" id="KW-0349">Heme</keyword>
<gene>
    <name evidence="13" type="ORF">PISMIDRAFT_288193</name>
</gene>
<accession>A0A0C9ZJX6</accession>
<dbReference type="GO" id="GO:0005506">
    <property type="term" value="F:iron ion binding"/>
    <property type="evidence" value="ECO:0007669"/>
    <property type="project" value="InterPro"/>
</dbReference>
<comment type="similarity">
    <text evidence="3 10">Belongs to the cytochrome P450 family.</text>
</comment>
<reference evidence="13 14" key="1">
    <citation type="submission" date="2014-04" db="EMBL/GenBank/DDBJ databases">
        <authorList>
            <consortium name="DOE Joint Genome Institute"/>
            <person name="Kuo A."/>
            <person name="Kohler A."/>
            <person name="Costa M.D."/>
            <person name="Nagy L.G."/>
            <person name="Floudas D."/>
            <person name="Copeland A."/>
            <person name="Barry K.W."/>
            <person name="Cichocki N."/>
            <person name="Veneault-Fourrey C."/>
            <person name="LaButti K."/>
            <person name="Lindquist E.A."/>
            <person name="Lipzen A."/>
            <person name="Lundell T."/>
            <person name="Morin E."/>
            <person name="Murat C."/>
            <person name="Sun H."/>
            <person name="Tunlid A."/>
            <person name="Henrissat B."/>
            <person name="Grigoriev I.V."/>
            <person name="Hibbett D.S."/>
            <person name="Martin F."/>
            <person name="Nordberg H.P."/>
            <person name="Cantor M.N."/>
            <person name="Hua S.X."/>
        </authorList>
    </citation>
    <scope>NUCLEOTIDE SEQUENCE [LARGE SCALE GENOMIC DNA]</scope>
    <source>
        <strain evidence="13 14">441</strain>
    </source>
</reference>
<feature type="compositionally biased region" description="Polar residues" evidence="11">
    <location>
        <begin position="456"/>
        <end position="469"/>
    </location>
</feature>
<dbReference type="InterPro" id="IPR036396">
    <property type="entry name" value="Cyt_P450_sf"/>
</dbReference>
<dbReference type="Proteomes" id="UP000054018">
    <property type="component" value="Unassembled WGS sequence"/>
</dbReference>
<dbReference type="PRINTS" id="PR00463">
    <property type="entry name" value="EP450I"/>
</dbReference>
<keyword evidence="12" id="KW-0472">Membrane</keyword>
<keyword evidence="5 9" id="KW-0479">Metal-binding</keyword>
<evidence type="ECO:0000256" key="8">
    <source>
        <dbReference type="ARBA" id="ARBA00023033"/>
    </source>
</evidence>
<evidence type="ECO:0000256" key="11">
    <source>
        <dbReference type="SAM" id="MobiDB-lite"/>
    </source>
</evidence>
<dbReference type="STRING" id="765257.A0A0C9ZJX6"/>
<dbReference type="Pfam" id="PF00067">
    <property type="entry name" value="p450"/>
    <property type="match status" value="1"/>
</dbReference>